<dbReference type="Proteomes" id="UP000298416">
    <property type="component" value="Unassembled WGS sequence"/>
</dbReference>
<name>A0A8X8WV86_SALSN</name>
<comment type="caution">
    <text evidence="2">The sequence shown here is derived from an EMBL/GenBank/DDBJ whole genome shotgun (WGS) entry which is preliminary data.</text>
</comment>
<dbReference type="Pfam" id="PF00078">
    <property type="entry name" value="RVT_1"/>
    <property type="match status" value="1"/>
</dbReference>
<evidence type="ECO:0000313" key="2">
    <source>
        <dbReference type="EMBL" id="KAG6401482.1"/>
    </source>
</evidence>
<dbReference type="InterPro" id="IPR000477">
    <property type="entry name" value="RT_dom"/>
</dbReference>
<evidence type="ECO:0000313" key="3">
    <source>
        <dbReference type="Proteomes" id="UP000298416"/>
    </source>
</evidence>
<dbReference type="PROSITE" id="PS50878">
    <property type="entry name" value="RT_POL"/>
    <property type="match status" value="1"/>
</dbReference>
<dbReference type="AlphaFoldDB" id="A0A8X8WV86"/>
<accession>A0A8X8WV86</accession>
<keyword evidence="3" id="KW-1185">Reference proteome</keyword>
<organism evidence="2">
    <name type="scientific">Salvia splendens</name>
    <name type="common">Scarlet sage</name>
    <dbReference type="NCBI Taxonomy" id="180675"/>
    <lineage>
        <taxon>Eukaryota</taxon>
        <taxon>Viridiplantae</taxon>
        <taxon>Streptophyta</taxon>
        <taxon>Embryophyta</taxon>
        <taxon>Tracheophyta</taxon>
        <taxon>Spermatophyta</taxon>
        <taxon>Magnoliopsida</taxon>
        <taxon>eudicotyledons</taxon>
        <taxon>Gunneridae</taxon>
        <taxon>Pentapetalae</taxon>
        <taxon>asterids</taxon>
        <taxon>lamiids</taxon>
        <taxon>Lamiales</taxon>
        <taxon>Lamiaceae</taxon>
        <taxon>Nepetoideae</taxon>
        <taxon>Mentheae</taxon>
        <taxon>Salviinae</taxon>
        <taxon>Salvia</taxon>
        <taxon>Salvia subgen. Calosphace</taxon>
        <taxon>core Calosphace</taxon>
    </lineage>
</organism>
<sequence length="380" mass="42523">MTIKVDLEKAYDRIRWEFLEDCMMDLGLPQQLINLIMECVSTATMQVIWNGSPTSVFKPERGIRQGDPLSPYLFVLGMEKLSHSINKSVQDGDWDPIRLARHGSSISHLFFADDLVLFCKVDMKNTRTLKSILDKFSHHSGHKVSASKTQLFFSPNTDISLAQAIQNHLQFRSVCNLGKYLGIPIFHGMVTKNNFQYLIDKVRARLSGWSASSLSLAGRITLAKAVLTAIPSYCMQVVLLPAAVITEIEKLIRHFVWGASNGKKKLPLVSWVFVCQPIRSGGLGIRDLRVHHKAFMVKFDVWIPSLGPLVNHTVSDAIVEVDAYVCDSVDEHGNWKWADLNPVITQSAAMQIASVCPQMRKQATIFVFGGGNQIGSAQWR</sequence>
<proteinExistence type="predicted"/>
<dbReference type="SUPFAM" id="SSF56672">
    <property type="entry name" value="DNA/RNA polymerases"/>
    <property type="match status" value="1"/>
</dbReference>
<gene>
    <name evidence="2" type="ORF">SASPL_138339</name>
</gene>
<feature type="domain" description="Reverse transcriptase" evidence="1">
    <location>
        <begin position="1"/>
        <end position="185"/>
    </location>
</feature>
<reference evidence="2" key="2">
    <citation type="submission" date="2020-08" db="EMBL/GenBank/DDBJ databases">
        <title>Plant Genome Project.</title>
        <authorList>
            <person name="Zhang R.-G."/>
        </authorList>
    </citation>
    <scope>NUCLEOTIDE SEQUENCE</scope>
    <source>
        <strain evidence="2">Huo1</strain>
        <tissue evidence="2">Leaf</tissue>
    </source>
</reference>
<dbReference type="PANTHER" id="PTHR33116:SF70">
    <property type="entry name" value="NON-LTR RETROELEMENT REVERSE TRANSCRIPTASE-LIKE PROTEIN"/>
    <property type="match status" value="1"/>
</dbReference>
<dbReference type="PANTHER" id="PTHR33116">
    <property type="entry name" value="REVERSE TRANSCRIPTASE ZINC-BINDING DOMAIN-CONTAINING PROTEIN-RELATED-RELATED"/>
    <property type="match status" value="1"/>
</dbReference>
<dbReference type="InterPro" id="IPR043502">
    <property type="entry name" value="DNA/RNA_pol_sf"/>
</dbReference>
<reference evidence="2" key="1">
    <citation type="submission" date="2018-01" db="EMBL/GenBank/DDBJ databases">
        <authorList>
            <person name="Mao J.F."/>
        </authorList>
    </citation>
    <scope>NUCLEOTIDE SEQUENCE</scope>
    <source>
        <strain evidence="2">Huo1</strain>
        <tissue evidence="2">Leaf</tissue>
    </source>
</reference>
<protein>
    <recommendedName>
        <fullName evidence="1">Reverse transcriptase domain-containing protein</fullName>
    </recommendedName>
</protein>
<evidence type="ECO:0000259" key="1">
    <source>
        <dbReference type="PROSITE" id="PS50878"/>
    </source>
</evidence>
<dbReference type="EMBL" id="PNBA02000014">
    <property type="protein sequence ID" value="KAG6401482.1"/>
    <property type="molecule type" value="Genomic_DNA"/>
</dbReference>